<evidence type="ECO:0000313" key="15">
    <source>
        <dbReference type="Proteomes" id="UP000198908"/>
    </source>
</evidence>
<dbReference type="GO" id="GO:0006635">
    <property type="term" value="P:fatty acid beta-oxidation"/>
    <property type="evidence" value="ECO:0007669"/>
    <property type="project" value="TreeGrafter"/>
</dbReference>
<evidence type="ECO:0000256" key="6">
    <source>
        <dbReference type="ARBA" id="ARBA00036541"/>
    </source>
</evidence>
<dbReference type="PROSITE" id="PS00166">
    <property type="entry name" value="ENOYL_COA_HYDRATASE"/>
    <property type="match status" value="1"/>
</dbReference>
<dbReference type="InterPro" id="IPR018376">
    <property type="entry name" value="Enoyl-CoA_hyd/isom_CS"/>
</dbReference>
<evidence type="ECO:0000256" key="13">
    <source>
        <dbReference type="RuleBase" id="RU003707"/>
    </source>
</evidence>
<dbReference type="Gene3D" id="3.90.226.10">
    <property type="entry name" value="2-enoyl-CoA Hydratase, Chain A, domain 1"/>
    <property type="match status" value="1"/>
</dbReference>
<dbReference type="EMBL" id="FMYQ01000017">
    <property type="protein sequence ID" value="SDD31415.1"/>
    <property type="molecule type" value="Genomic_DNA"/>
</dbReference>
<comment type="catalytic activity">
    <reaction evidence="11">
        <text>(S)-methylmalonyl-CoA + H(+) = propanoyl-CoA + CO2</text>
        <dbReference type="Rhea" id="RHEA:61340"/>
        <dbReference type="ChEBI" id="CHEBI:15378"/>
        <dbReference type="ChEBI" id="CHEBI:16526"/>
        <dbReference type="ChEBI" id="CHEBI:57327"/>
        <dbReference type="ChEBI" id="CHEBI:57392"/>
        <dbReference type="EC" id="4.1.1.94"/>
    </reaction>
    <physiologicalReaction direction="left-to-right" evidence="11">
        <dbReference type="Rhea" id="RHEA:61341"/>
    </physiologicalReaction>
</comment>
<evidence type="ECO:0000256" key="5">
    <source>
        <dbReference type="ARBA" id="ARBA00036343"/>
    </source>
</evidence>
<keyword evidence="15" id="KW-1185">Reference proteome</keyword>
<dbReference type="OrthoDB" id="9148881at2"/>
<evidence type="ECO:0000256" key="3">
    <source>
        <dbReference type="ARBA" id="ARBA00022490"/>
    </source>
</evidence>
<proteinExistence type="inferred from homology"/>
<dbReference type="STRING" id="416944.SAMN05421548_117123"/>
<gene>
    <name evidence="14" type="ORF">SAMN05421548_117123</name>
</gene>
<evidence type="ECO:0000256" key="2">
    <source>
        <dbReference type="ARBA" id="ARBA00005254"/>
    </source>
</evidence>
<dbReference type="InterPro" id="IPR029045">
    <property type="entry name" value="ClpP/crotonase-like_dom_sf"/>
</dbReference>
<dbReference type="EC" id="4.1.1.94" evidence="7"/>
<evidence type="ECO:0000256" key="9">
    <source>
        <dbReference type="ARBA" id="ARBA00042052"/>
    </source>
</evidence>
<evidence type="ECO:0000256" key="1">
    <source>
        <dbReference type="ARBA" id="ARBA00004514"/>
    </source>
</evidence>
<dbReference type="CDD" id="cd06558">
    <property type="entry name" value="crotonase-like"/>
    <property type="match status" value="1"/>
</dbReference>
<dbReference type="SUPFAM" id="SSF52096">
    <property type="entry name" value="ClpP/crotonase"/>
    <property type="match status" value="1"/>
</dbReference>
<sequence length="266" mass="28047">MSSAERLVLTDVNDGVLYVTINRAEKRNALSRATLAALRETFAGAAHDVTLHAVVLTGAGERSFAAGGDLREFDALRSEADARALFDHAAATLDAIRAMPVPVIAALNGTALGGGAELAMACDYRLAAAHAAIGFVQATLAITTGFSGAADLFALLGTSRAMRVMAAAQALEPREACALGLIDEVCDEAQPLGERVARFVAPFVERPPHVVRAIKQLANAHRRAAVQAMRDAERDAFAATWTAPEHWALAQKFLDRRRPEAPGASA</sequence>
<evidence type="ECO:0000313" key="14">
    <source>
        <dbReference type="EMBL" id="SDD31415.1"/>
    </source>
</evidence>
<evidence type="ECO:0000256" key="10">
    <source>
        <dbReference type="ARBA" id="ARBA00042182"/>
    </source>
</evidence>
<evidence type="ECO:0000256" key="8">
    <source>
        <dbReference type="ARBA" id="ARBA00039903"/>
    </source>
</evidence>
<comment type="subcellular location">
    <subcellularLocation>
        <location evidence="1">Cytoplasm</location>
        <location evidence="1">Cytosol</location>
    </subcellularLocation>
</comment>
<keyword evidence="4" id="KW-0456">Lyase</keyword>
<dbReference type="Proteomes" id="UP000198908">
    <property type="component" value="Unassembled WGS sequence"/>
</dbReference>
<comment type="catalytic activity">
    <reaction evidence="6">
        <text>(2R)-ethylmalonyl-CoA + H(+) = butanoyl-CoA + CO2</text>
        <dbReference type="Rhea" id="RHEA:59540"/>
        <dbReference type="ChEBI" id="CHEBI:15378"/>
        <dbReference type="ChEBI" id="CHEBI:16526"/>
        <dbReference type="ChEBI" id="CHEBI:57371"/>
        <dbReference type="ChEBI" id="CHEBI:85316"/>
        <dbReference type="EC" id="4.1.1.94"/>
    </reaction>
    <physiologicalReaction direction="left-to-right" evidence="6">
        <dbReference type="Rhea" id="RHEA:59541"/>
    </physiologicalReaction>
</comment>
<evidence type="ECO:0000256" key="7">
    <source>
        <dbReference type="ARBA" id="ARBA00038883"/>
    </source>
</evidence>
<dbReference type="GO" id="GO:0005829">
    <property type="term" value="C:cytosol"/>
    <property type="evidence" value="ECO:0007669"/>
    <property type="project" value="UniProtKB-SubCell"/>
</dbReference>
<organism evidence="14 15">
    <name type="scientific">Paraburkholderia lycopersici</name>
    <dbReference type="NCBI Taxonomy" id="416944"/>
    <lineage>
        <taxon>Bacteria</taxon>
        <taxon>Pseudomonadati</taxon>
        <taxon>Pseudomonadota</taxon>
        <taxon>Betaproteobacteria</taxon>
        <taxon>Burkholderiales</taxon>
        <taxon>Burkholderiaceae</taxon>
        <taxon>Paraburkholderia</taxon>
    </lineage>
</organism>
<name>A0A1G6TSW2_9BURK</name>
<evidence type="ECO:0000256" key="4">
    <source>
        <dbReference type="ARBA" id="ARBA00023239"/>
    </source>
</evidence>
<dbReference type="InterPro" id="IPR001753">
    <property type="entry name" value="Enoyl-CoA_hydra/iso"/>
</dbReference>
<evidence type="ECO:0000256" key="12">
    <source>
        <dbReference type="ARBA" id="ARBA00056546"/>
    </source>
</evidence>
<comment type="catalytic activity">
    <reaction evidence="5">
        <text>(2S)-ethylmalonyl-CoA + H(+) = butanoyl-CoA + CO2</text>
        <dbReference type="Rhea" id="RHEA:32131"/>
        <dbReference type="ChEBI" id="CHEBI:15378"/>
        <dbReference type="ChEBI" id="CHEBI:16526"/>
        <dbReference type="ChEBI" id="CHEBI:57371"/>
        <dbReference type="ChEBI" id="CHEBI:60909"/>
        <dbReference type="EC" id="4.1.1.94"/>
    </reaction>
    <physiologicalReaction direction="left-to-right" evidence="5">
        <dbReference type="Rhea" id="RHEA:32132"/>
    </physiologicalReaction>
</comment>
<dbReference type="RefSeq" id="WP_091999629.1">
    <property type="nucleotide sequence ID" value="NZ_FMYQ01000017.1"/>
</dbReference>
<keyword evidence="3" id="KW-0963">Cytoplasm</keyword>
<reference evidence="15" key="1">
    <citation type="submission" date="2016-09" db="EMBL/GenBank/DDBJ databases">
        <authorList>
            <person name="Varghese N."/>
            <person name="Submissions S."/>
        </authorList>
    </citation>
    <scope>NUCLEOTIDE SEQUENCE [LARGE SCALE GENOMIC DNA]</scope>
    <source>
        <strain evidence="15">TNe-862</strain>
    </source>
</reference>
<dbReference type="AlphaFoldDB" id="A0A1G6TSW2"/>
<evidence type="ECO:0000256" key="11">
    <source>
        <dbReference type="ARBA" id="ARBA00047446"/>
    </source>
</evidence>
<comment type="function">
    <text evidence="12">Decarboxylates ethylmalonyl-CoA, a potentially toxic metabolite, to form butyryl-CoA, suggesting it might be involved in metabolite proofreading. Acts preferentially on (S)-ethylmalonyl-CoA but also has some activity on the (R)-isomer. Also has methylmalonyl-CoA decarboxylase activity at lower level.</text>
</comment>
<comment type="similarity">
    <text evidence="2 13">Belongs to the enoyl-CoA hydratase/isomerase family.</text>
</comment>
<accession>A0A1G6TSW2</accession>
<dbReference type="GO" id="GO:0004492">
    <property type="term" value="F:methyl/ethyl malonyl-CoA decarboxylase activity"/>
    <property type="evidence" value="ECO:0007669"/>
    <property type="project" value="UniProtKB-EC"/>
</dbReference>
<dbReference type="PANTHER" id="PTHR11941:SF27">
    <property type="entry name" value="ETHYLMALONYL-COA DECARBOXYLASE"/>
    <property type="match status" value="1"/>
</dbReference>
<dbReference type="Pfam" id="PF00378">
    <property type="entry name" value="ECH_1"/>
    <property type="match status" value="1"/>
</dbReference>
<protein>
    <recommendedName>
        <fullName evidence="8">Ethylmalonyl-CoA decarboxylase</fullName>
        <ecNumber evidence="7">4.1.1.94</ecNumber>
    </recommendedName>
    <alternativeName>
        <fullName evidence="10">Enoyl-CoA hydratase domain-containing protein 1</fullName>
    </alternativeName>
    <alternativeName>
        <fullName evidence="9">Methylmalonyl-CoA decarboxylase</fullName>
    </alternativeName>
</protein>
<dbReference type="PANTHER" id="PTHR11941">
    <property type="entry name" value="ENOYL-COA HYDRATASE-RELATED"/>
    <property type="match status" value="1"/>
</dbReference>